<evidence type="ECO:0000256" key="7">
    <source>
        <dbReference type="ARBA" id="ARBA00023163"/>
    </source>
</evidence>
<protein>
    <recommendedName>
        <fullName evidence="11">FACT complex subunit</fullName>
    </recommendedName>
</protein>
<dbReference type="GO" id="GO:0006281">
    <property type="term" value="P:DNA repair"/>
    <property type="evidence" value="ECO:0007669"/>
    <property type="project" value="UniProtKB-UniRule"/>
</dbReference>
<dbReference type="Gene3D" id="2.30.29.150">
    <property type="match status" value="1"/>
</dbReference>
<dbReference type="SMART" id="SM01286">
    <property type="entry name" value="SPT16"/>
    <property type="match status" value="1"/>
</dbReference>
<keyword evidence="5 11" id="KW-0805">Transcription regulation</keyword>
<name>A0A2A2L967_9BILA</name>
<dbReference type="InterPro" id="IPR029148">
    <property type="entry name" value="FACT-SPT16_Nlobe"/>
</dbReference>
<feature type="compositionally biased region" description="Basic and acidic residues" evidence="12">
    <location>
        <begin position="994"/>
        <end position="1009"/>
    </location>
</feature>
<evidence type="ECO:0000259" key="14">
    <source>
        <dbReference type="SMART" id="SM01286"/>
    </source>
</evidence>
<evidence type="ECO:0000313" key="17">
    <source>
        <dbReference type="Proteomes" id="UP000218231"/>
    </source>
</evidence>
<dbReference type="EMBL" id="LIAE01007026">
    <property type="protein sequence ID" value="PAV82806.1"/>
    <property type="molecule type" value="Genomic_DNA"/>
</dbReference>
<evidence type="ECO:0000256" key="9">
    <source>
        <dbReference type="ARBA" id="ARBA00023242"/>
    </source>
</evidence>
<dbReference type="InterPro" id="IPR011993">
    <property type="entry name" value="PH-like_dom_sf"/>
</dbReference>
<evidence type="ECO:0000256" key="11">
    <source>
        <dbReference type="RuleBase" id="RU367052"/>
    </source>
</evidence>
<dbReference type="Pfam" id="PF08512">
    <property type="entry name" value="Rttp106-like_middle"/>
    <property type="match status" value="1"/>
</dbReference>
<dbReference type="FunFam" id="2.30.29.30:FF:000017">
    <property type="entry name" value="FACT complex subunit SPT16"/>
    <property type="match status" value="1"/>
</dbReference>
<comment type="function">
    <text evidence="11">Component of the FACT complex, a general chromatin factor that acts to reorganize nucleosomes. The FACT complex is involved in multiple processes that require DNA as a template such as mRNA elongation, DNA replication and DNA repair. During transcription elongation the FACT complex acts as a histone chaperone that both destabilizes and restores nucleosomal structure. It facilitates the passage of RNA polymerase II and transcription by promoting the dissociation of one histone H2A-H2B dimer from the nucleosome, then subsequently promotes the reestablishment of the nucleosome following the passage of RNA polymerase II.</text>
</comment>
<dbReference type="PANTHER" id="PTHR13980:SF15">
    <property type="entry name" value="FACT COMPLEX SUBUNIT SPT16"/>
    <property type="match status" value="1"/>
</dbReference>
<evidence type="ECO:0000256" key="2">
    <source>
        <dbReference type="ARBA" id="ARBA00022454"/>
    </source>
</evidence>
<feature type="compositionally biased region" description="Basic residues" evidence="12">
    <location>
        <begin position="1010"/>
        <end position="1021"/>
    </location>
</feature>
<dbReference type="GO" id="GO:0006368">
    <property type="term" value="P:transcription elongation by RNA polymerase II"/>
    <property type="evidence" value="ECO:0007669"/>
    <property type="project" value="TreeGrafter"/>
</dbReference>
<evidence type="ECO:0000256" key="1">
    <source>
        <dbReference type="ARBA" id="ARBA00010779"/>
    </source>
</evidence>
<dbReference type="InterPro" id="IPR013953">
    <property type="entry name" value="FACT_SPT16_M"/>
</dbReference>
<dbReference type="Pfam" id="PF14826">
    <property type="entry name" value="FACT-Spt16_Nlob"/>
    <property type="match status" value="1"/>
</dbReference>
<evidence type="ECO:0000259" key="15">
    <source>
        <dbReference type="SMART" id="SM01287"/>
    </source>
</evidence>
<comment type="similarity">
    <text evidence="1 11">Belongs to the peptidase M24 family. SPT16 subfamily.</text>
</comment>
<comment type="subunit">
    <text evidence="10">Component of the FACT complex, a stable heterodimer of spt-16 and hmg-3 or hmg-4.</text>
</comment>
<evidence type="ECO:0000256" key="8">
    <source>
        <dbReference type="ARBA" id="ARBA00023204"/>
    </source>
</evidence>
<feature type="domain" description="Histone chaperone RTT106/FACT complex subunit SPT16-like middle" evidence="15">
    <location>
        <begin position="807"/>
        <end position="897"/>
    </location>
</feature>
<feature type="domain" description="FACT complex subunit SPT16 N-terminal lobe" evidence="13">
    <location>
        <begin position="7"/>
        <end position="165"/>
    </location>
</feature>
<dbReference type="InterPro" id="IPR000994">
    <property type="entry name" value="Pept_M24"/>
</dbReference>
<comment type="caution">
    <text evidence="16">The sequence shown here is derived from an EMBL/GenBank/DDBJ whole genome shotgun (WGS) entry which is preliminary data.</text>
</comment>
<evidence type="ECO:0000256" key="5">
    <source>
        <dbReference type="ARBA" id="ARBA00023015"/>
    </source>
</evidence>
<dbReference type="SMART" id="SM01285">
    <property type="entry name" value="FACT-Spt16_Nlob"/>
    <property type="match status" value="1"/>
</dbReference>
<keyword evidence="4 11" id="KW-0227">DNA damage</keyword>
<dbReference type="GO" id="GO:0006260">
    <property type="term" value="P:DNA replication"/>
    <property type="evidence" value="ECO:0007669"/>
    <property type="project" value="UniProtKB-KW"/>
</dbReference>
<dbReference type="InterPro" id="IPR029149">
    <property type="entry name" value="Creatin/AminoP/Spt16_N"/>
</dbReference>
<keyword evidence="8 11" id="KW-0234">DNA repair</keyword>
<dbReference type="InterPro" id="IPR056595">
    <property type="entry name" value="Fact-SPT16_PH"/>
</dbReference>
<dbReference type="Gene3D" id="3.40.350.10">
    <property type="entry name" value="Creatinase/prolidase N-terminal domain"/>
    <property type="match status" value="1"/>
</dbReference>
<dbReference type="Gene3D" id="2.30.29.30">
    <property type="entry name" value="Pleckstrin-homology domain (PH domain)/Phosphotyrosine-binding domain (PTB)"/>
    <property type="match status" value="1"/>
</dbReference>
<dbReference type="SUPFAM" id="SSF55920">
    <property type="entry name" value="Creatinase/aminopeptidase"/>
    <property type="match status" value="1"/>
</dbReference>
<evidence type="ECO:0000259" key="13">
    <source>
        <dbReference type="SMART" id="SM01285"/>
    </source>
</evidence>
<accession>A0A2A2L967</accession>
<keyword evidence="17" id="KW-1185">Reference proteome</keyword>
<feature type="compositionally biased region" description="Acidic residues" evidence="12">
    <location>
        <begin position="930"/>
        <end position="982"/>
    </location>
</feature>
<dbReference type="Gene3D" id="3.90.230.10">
    <property type="entry name" value="Creatinase/methionine aminopeptidase superfamily"/>
    <property type="match status" value="1"/>
</dbReference>
<dbReference type="Pfam" id="PF24824">
    <property type="entry name" value="PH_SPT16"/>
    <property type="match status" value="1"/>
</dbReference>
<dbReference type="Pfam" id="PF00557">
    <property type="entry name" value="Peptidase_M24"/>
    <property type="match status" value="1"/>
</dbReference>
<dbReference type="PANTHER" id="PTHR13980">
    <property type="entry name" value="CDC68 RELATED"/>
    <property type="match status" value="1"/>
</dbReference>
<dbReference type="FunFam" id="2.30.29.150:FF:000003">
    <property type="entry name" value="FACT complex subunit SPT16"/>
    <property type="match status" value="1"/>
</dbReference>
<dbReference type="Proteomes" id="UP000218231">
    <property type="component" value="Unassembled WGS sequence"/>
</dbReference>
<feature type="region of interest" description="Disordered" evidence="12">
    <location>
        <begin position="433"/>
        <end position="509"/>
    </location>
</feature>
<organism evidence="16 17">
    <name type="scientific">Diploscapter pachys</name>
    <dbReference type="NCBI Taxonomy" id="2018661"/>
    <lineage>
        <taxon>Eukaryota</taxon>
        <taxon>Metazoa</taxon>
        <taxon>Ecdysozoa</taxon>
        <taxon>Nematoda</taxon>
        <taxon>Chromadorea</taxon>
        <taxon>Rhabditida</taxon>
        <taxon>Rhabditina</taxon>
        <taxon>Rhabditomorpha</taxon>
        <taxon>Rhabditoidea</taxon>
        <taxon>Rhabditidae</taxon>
        <taxon>Diploscapter</taxon>
    </lineage>
</organism>
<sequence length="1036" mass="116905">MSKSPTLDSALFLERAKQLYKHWGDGSDSLQQVDAFYVCVGADENAPPYSKSAAFQTWLFTCELLDIVALFTKKEIFILGSSKKADYFKAVVSTEEKDGVPPITAIHRDKTDKDAANFLRLTEAIGEGEKVGTFTKDKFDSEFVKAWDKALSSANITKVDVNAAFVALFAKKDSKSVEMCKNSATCSAAAWNHARKKLVGIIDEERKVKHSHLAEELEKEVGSVQVQGPMAKTKNIDTCYTPIIMSGGKYSFKWNNVSSDSHIQYGNGTIITSLGARYENYCSNVTRTLLISPSAALEGIYETVLVVETAIIEALKPGAKLSDVYEKGISTLKEKNPRLVDKLYKKEFGFSTGAEFRESTLTISPKCEEKVKANMVFLVYVGIEGLPNKTSDGEEKAPAAIAISDTILISADGPNEVLTEKAKSRLKSNVIRFKEDAPGSERGAEKENGAEQLGRGQRSVVLNDQTRNKTTNEEKRKERQKELAEQLNKNAQQRLAQQSGGSDVKKVKKSNISYKNSEKFPQEDDISKLNIYVDKKHDTVILPIFGVPVPFHISFIKNCSQSVEGDFTYLRINFNHPGSNINKENVQFPNPLSTYLKELTYRATNVKEPGEVNPPSYNLATSFRLIKELQKRFRTEEAEEREKEGAVKQDKLILSTNKANPKLKDLYIRPNIIAKRISGSLEAHINGFRYTSLRGDRIDVLYNNIKHAFFQPCDNEMIILIHFHLTNPVMYGKKKYKDVQFYTEVGEITTDLGKYHHMQDRDDVQSEQMEREMRRKLNATFTSFCDKVRKQTNDQIDFDSPFSDLGFFGVPFRSSVSLHPTSLCLVNLTEWPPFIVTLSEVELVHFERVSFQLKNFDTVFIFKDYHRKTQMIQQIPMTSLDTIKEWLNSCDIRYTEGIQSLNWPKIMKTITDDIDDFFENGGWDFLDNQSDQEEQEEESDESDSYNPTDEESDAGSEASDEDESEGEVTSDEESEASLESDESSGKSWSDLEEEAAKADKRKDQEDASGSHHHGHHDRKRPGGGGPSRGPPIKKRR</sequence>
<dbReference type="GO" id="GO:0035101">
    <property type="term" value="C:FACT complex"/>
    <property type="evidence" value="ECO:0007669"/>
    <property type="project" value="UniProtKB-UniRule"/>
</dbReference>
<dbReference type="FunFam" id="2.30.29.210:FF:000001">
    <property type="entry name" value="FACT complex subunit spt16"/>
    <property type="match status" value="1"/>
</dbReference>
<evidence type="ECO:0000256" key="12">
    <source>
        <dbReference type="SAM" id="MobiDB-lite"/>
    </source>
</evidence>
<dbReference type="AlphaFoldDB" id="A0A2A2L967"/>
<evidence type="ECO:0000256" key="10">
    <source>
        <dbReference type="ARBA" id="ARBA00062525"/>
    </source>
</evidence>
<keyword evidence="6" id="KW-0175">Coiled coil</keyword>
<dbReference type="InterPro" id="IPR040258">
    <property type="entry name" value="Spt16"/>
</dbReference>
<dbReference type="OrthoDB" id="10251642at2759"/>
<feature type="compositionally biased region" description="Polar residues" evidence="12">
    <location>
        <begin position="487"/>
        <end position="501"/>
    </location>
</feature>
<gene>
    <name evidence="16" type="ORF">WR25_21978</name>
</gene>
<dbReference type="Pfam" id="PF21091">
    <property type="entry name" value="SPT16_C"/>
    <property type="match status" value="1"/>
</dbReference>
<feature type="domain" description="FACT complex subunit SPT16 middle" evidence="14">
    <location>
        <begin position="531"/>
        <end position="690"/>
    </location>
</feature>
<dbReference type="InterPro" id="IPR048969">
    <property type="entry name" value="FACT_SPT16_C"/>
</dbReference>
<dbReference type="STRING" id="2018661.A0A2A2L967"/>
<feature type="compositionally biased region" description="Basic and acidic residues" evidence="12">
    <location>
        <begin position="433"/>
        <end position="449"/>
    </location>
</feature>
<keyword evidence="9 11" id="KW-0539">Nucleus</keyword>
<dbReference type="InterPro" id="IPR036005">
    <property type="entry name" value="Creatinase/aminopeptidase-like"/>
</dbReference>
<evidence type="ECO:0000313" key="16">
    <source>
        <dbReference type="EMBL" id="PAV82806.1"/>
    </source>
</evidence>
<dbReference type="Pfam" id="PF08644">
    <property type="entry name" value="SPT16"/>
    <property type="match status" value="1"/>
</dbReference>
<dbReference type="GO" id="GO:0031491">
    <property type="term" value="F:nucleosome binding"/>
    <property type="evidence" value="ECO:0007669"/>
    <property type="project" value="TreeGrafter"/>
</dbReference>
<evidence type="ECO:0000256" key="3">
    <source>
        <dbReference type="ARBA" id="ARBA00022705"/>
    </source>
</evidence>
<feature type="compositionally biased region" description="Basic and acidic residues" evidence="12">
    <location>
        <begin position="466"/>
        <end position="484"/>
    </location>
</feature>
<reference evidence="16 17" key="1">
    <citation type="journal article" date="2017" name="Curr. Biol.">
        <title>Genome architecture and evolution of a unichromosomal asexual nematode.</title>
        <authorList>
            <person name="Fradin H."/>
            <person name="Zegar C."/>
            <person name="Gutwein M."/>
            <person name="Lucas J."/>
            <person name="Kovtun M."/>
            <person name="Corcoran D."/>
            <person name="Baugh L.R."/>
            <person name="Kiontke K."/>
            <person name="Gunsalus K."/>
            <person name="Fitch D.H."/>
            <person name="Piano F."/>
        </authorList>
    </citation>
    <scope>NUCLEOTIDE SEQUENCE [LARGE SCALE GENOMIC DNA]</scope>
    <source>
        <strain evidence="16">PF1309</strain>
    </source>
</reference>
<dbReference type="FunFam" id="3.90.230.10:FF:000021">
    <property type="entry name" value="Transcription factor-like protein"/>
    <property type="match status" value="1"/>
</dbReference>
<keyword evidence="3 11" id="KW-0235">DNA replication</keyword>
<evidence type="ECO:0000256" key="6">
    <source>
        <dbReference type="ARBA" id="ARBA00023054"/>
    </source>
</evidence>
<dbReference type="InterPro" id="IPR013719">
    <property type="entry name" value="RTT106/SPT16-like_middle_dom"/>
</dbReference>
<keyword evidence="2 11" id="KW-0158">Chromosome</keyword>
<dbReference type="Gene3D" id="2.30.29.210">
    <property type="entry name" value="FACT complex subunit Spt16p/Cdc68p"/>
    <property type="match status" value="1"/>
</dbReference>
<keyword evidence="7 11" id="KW-0804">Transcription</keyword>
<proteinExistence type="inferred from homology"/>
<evidence type="ECO:0000256" key="4">
    <source>
        <dbReference type="ARBA" id="ARBA00022763"/>
    </source>
</evidence>
<feature type="region of interest" description="Disordered" evidence="12">
    <location>
        <begin position="921"/>
        <end position="1036"/>
    </location>
</feature>
<dbReference type="SMART" id="SM01287">
    <property type="entry name" value="Rtt106"/>
    <property type="match status" value="1"/>
</dbReference>
<comment type="subcellular location">
    <subcellularLocation>
        <location evidence="11">Nucleus</location>
    </subcellularLocation>
    <subcellularLocation>
        <location evidence="11">Chromosome</location>
    </subcellularLocation>
</comment>